<dbReference type="EMBL" id="OZ021741">
    <property type="protein sequence ID" value="CAK9326221.1"/>
    <property type="molecule type" value="Genomic_DNA"/>
</dbReference>
<keyword evidence="2" id="KW-1185">Reference proteome</keyword>
<accession>A0ABP0Z0L8</accession>
<name>A0ABP0Z0L8_9ROSI</name>
<proteinExistence type="predicted"/>
<evidence type="ECO:0000313" key="1">
    <source>
        <dbReference type="EMBL" id="CAK9326221.1"/>
    </source>
</evidence>
<evidence type="ECO:0000313" key="2">
    <source>
        <dbReference type="Proteomes" id="UP001642487"/>
    </source>
</evidence>
<organism evidence="1 2">
    <name type="scientific">Citrullus colocynthis</name>
    <name type="common">colocynth</name>
    <dbReference type="NCBI Taxonomy" id="252529"/>
    <lineage>
        <taxon>Eukaryota</taxon>
        <taxon>Viridiplantae</taxon>
        <taxon>Streptophyta</taxon>
        <taxon>Embryophyta</taxon>
        <taxon>Tracheophyta</taxon>
        <taxon>Spermatophyta</taxon>
        <taxon>Magnoliopsida</taxon>
        <taxon>eudicotyledons</taxon>
        <taxon>Gunneridae</taxon>
        <taxon>Pentapetalae</taxon>
        <taxon>rosids</taxon>
        <taxon>fabids</taxon>
        <taxon>Cucurbitales</taxon>
        <taxon>Cucurbitaceae</taxon>
        <taxon>Benincaseae</taxon>
        <taxon>Citrullus</taxon>
    </lineage>
</organism>
<dbReference type="Proteomes" id="UP001642487">
    <property type="component" value="Chromosome 7"/>
</dbReference>
<gene>
    <name evidence="1" type="ORF">CITCOLO1_LOCUS18561</name>
</gene>
<reference evidence="1 2" key="1">
    <citation type="submission" date="2024-03" db="EMBL/GenBank/DDBJ databases">
        <authorList>
            <person name="Gkanogiannis A."/>
            <person name="Becerra Lopez-Lavalle L."/>
        </authorList>
    </citation>
    <scope>NUCLEOTIDE SEQUENCE [LARGE SCALE GENOMIC DNA]</scope>
</reference>
<protein>
    <submittedName>
        <fullName evidence="1">Uncharacterized protein</fullName>
    </submittedName>
</protein>
<sequence>MTINLAAVASPAVINSPAHCRPFYCSQNRRLFGLDYFSQAFRLHFLDLAFDSFSLEKVVVEDCKASTHYCICEVKNNASQLSFFLNPISRSATPFLLISAPPFAARRLRSCRSPRLPTESQPLPPSLTLSTPSNQSYLRFIFVTNTVVQP</sequence>